<feature type="compositionally biased region" description="Basic residues" evidence="1">
    <location>
        <begin position="152"/>
        <end position="163"/>
    </location>
</feature>
<accession>A0A8S4BE13</accession>
<dbReference type="GO" id="GO:0042059">
    <property type="term" value="P:negative regulation of epidermal growth factor receptor signaling pathway"/>
    <property type="evidence" value="ECO:0007669"/>
    <property type="project" value="TreeGrafter"/>
</dbReference>
<feature type="region of interest" description="Disordered" evidence="1">
    <location>
        <begin position="210"/>
        <end position="233"/>
    </location>
</feature>
<dbReference type="PANTHER" id="PTHR14254">
    <property type="entry name" value="GENE 33 POLYPEPTIDE"/>
    <property type="match status" value="1"/>
</dbReference>
<name>A0A8S4BE13_9TELE</name>
<dbReference type="PANTHER" id="PTHR14254:SF5">
    <property type="entry name" value="ERBB RECEPTOR FEEDBACK INHIBITOR 1"/>
    <property type="match status" value="1"/>
</dbReference>
<feature type="compositionally biased region" description="Polar residues" evidence="1">
    <location>
        <begin position="423"/>
        <end position="447"/>
    </location>
</feature>
<dbReference type="OrthoDB" id="9931672at2759"/>
<feature type="region of interest" description="Disordered" evidence="1">
    <location>
        <begin position="152"/>
        <end position="198"/>
    </location>
</feature>
<sequence length="510" mass="57174">MNCLCTCCKRKRKPLGVHYRGSCCFPSPPNRIRGALFLTSCQVHQKQGQPAGRSECFLALMRSDCAWSMSTVGLTAQEISFPIENPFLRGSYCHSMAGSKPSWSYRHEPMDNSFYFSMDTAHTDHSYRSQPKGPPPSYESKRLFSPIRHMFSPKHKSQKHKHSPSSQRLPPKKSRPSHLSLSCSAEPSTPSPADDDQVVPSFQRLSFYEFSSPPQTPDRCSKPLPPIPPQTDISSEQAIDNEVEFFTSTDDNIRLVSSVDQSSKPSPFRYGLPSRRSFRDCGQINYAYYDGPLGPKSSGQPQQQQQQHHQAHPPQEVREQHQPQALDPPAPAVCQRPQDKAQRRLRRSHSGPAGSLHKPSLLRLTCHRRHANSTDKAEVPPPIPPRTLKTGDCRRWSAEVSSGAYSDEDKPPKLPPRDPLSRGSSRTPSPKSLPTYTNGVMPPTQSFAPDPKYVSGRSFHRQNSEGSPCILPVMENGQKASTTHYYLLPQRSAFADSPCDFHNRRKVDLV</sequence>
<dbReference type="InterPro" id="IPR052112">
    <property type="entry name" value="EGFR_SigReg_Kinase"/>
</dbReference>
<gene>
    <name evidence="2" type="ORF">MMEN_LOCUS16181</name>
</gene>
<proteinExistence type="predicted"/>
<comment type="caution">
    <text evidence="2">The sequence shown here is derived from an EMBL/GenBank/DDBJ whole genome shotgun (WGS) entry which is preliminary data.</text>
</comment>
<feature type="compositionally biased region" description="Low complexity" evidence="1">
    <location>
        <begin position="300"/>
        <end position="314"/>
    </location>
</feature>
<protein>
    <submittedName>
        <fullName evidence="2">(Atlantic silverside) hypothetical protein</fullName>
    </submittedName>
</protein>
<evidence type="ECO:0000313" key="3">
    <source>
        <dbReference type="Proteomes" id="UP000677803"/>
    </source>
</evidence>
<organism evidence="2 3">
    <name type="scientific">Menidia menidia</name>
    <name type="common">Atlantic silverside</name>
    <dbReference type="NCBI Taxonomy" id="238744"/>
    <lineage>
        <taxon>Eukaryota</taxon>
        <taxon>Metazoa</taxon>
        <taxon>Chordata</taxon>
        <taxon>Craniata</taxon>
        <taxon>Vertebrata</taxon>
        <taxon>Euteleostomi</taxon>
        <taxon>Actinopterygii</taxon>
        <taxon>Neopterygii</taxon>
        <taxon>Teleostei</taxon>
        <taxon>Neoteleostei</taxon>
        <taxon>Acanthomorphata</taxon>
        <taxon>Ovalentaria</taxon>
        <taxon>Atherinomorphae</taxon>
        <taxon>Atheriniformes</taxon>
        <taxon>Atherinopsidae</taxon>
        <taxon>Menidiinae</taxon>
        <taxon>Menidia</taxon>
    </lineage>
</organism>
<feature type="compositionally biased region" description="Polar residues" evidence="1">
    <location>
        <begin position="177"/>
        <end position="188"/>
    </location>
</feature>
<dbReference type="AlphaFoldDB" id="A0A8S4BE13"/>
<dbReference type="GO" id="GO:0045616">
    <property type="term" value="P:regulation of keratinocyte differentiation"/>
    <property type="evidence" value="ECO:0007669"/>
    <property type="project" value="TreeGrafter"/>
</dbReference>
<keyword evidence="3" id="KW-1185">Reference proteome</keyword>
<dbReference type="Proteomes" id="UP000677803">
    <property type="component" value="Unassembled WGS sequence"/>
</dbReference>
<evidence type="ECO:0000313" key="2">
    <source>
        <dbReference type="EMBL" id="CAG5979794.1"/>
    </source>
</evidence>
<feature type="compositionally biased region" description="Basic and acidic residues" evidence="1">
    <location>
        <begin position="407"/>
        <end position="420"/>
    </location>
</feature>
<dbReference type="EMBL" id="CAJRST010033334">
    <property type="protein sequence ID" value="CAG5979794.1"/>
    <property type="molecule type" value="Genomic_DNA"/>
</dbReference>
<feature type="region of interest" description="Disordered" evidence="1">
    <location>
        <begin position="288"/>
        <end position="470"/>
    </location>
</feature>
<evidence type="ECO:0000256" key="1">
    <source>
        <dbReference type="SAM" id="MobiDB-lite"/>
    </source>
</evidence>
<reference evidence="2" key="1">
    <citation type="submission" date="2021-05" db="EMBL/GenBank/DDBJ databases">
        <authorList>
            <person name="Tigano A."/>
        </authorList>
    </citation>
    <scope>NUCLEOTIDE SEQUENCE</scope>
</reference>